<dbReference type="Proteomes" id="UP000229740">
    <property type="component" value="Unassembled WGS sequence"/>
</dbReference>
<comment type="caution">
    <text evidence="2">The sequence shown here is derived from an EMBL/GenBank/DDBJ whole genome shotgun (WGS) entry which is preliminary data.</text>
</comment>
<reference evidence="2 3" key="1">
    <citation type="submission" date="2017-10" db="EMBL/GenBank/DDBJ databases">
        <title>Novel microbial diversity and functional potential in the marine mammal oral microbiome.</title>
        <authorList>
            <person name="Dudek N.K."/>
            <person name="Sun C.L."/>
            <person name="Burstein D."/>
            <person name="Kantor R.S."/>
            <person name="Aliaga Goltsman D.S."/>
            <person name="Bik E.M."/>
            <person name="Thomas B.C."/>
            <person name="Banfield J.F."/>
            <person name="Relman D.A."/>
        </authorList>
    </citation>
    <scope>NUCLEOTIDE SEQUENCE [LARGE SCALE GENOMIC DNA]</scope>
    <source>
        <strain evidence="2">DOLZORAL124_49_17</strain>
    </source>
</reference>
<dbReference type="PROSITE" id="PS51781">
    <property type="entry name" value="SH3B"/>
    <property type="match status" value="1"/>
</dbReference>
<evidence type="ECO:0000313" key="3">
    <source>
        <dbReference type="Proteomes" id="UP000229740"/>
    </source>
</evidence>
<dbReference type="Gene3D" id="2.30.30.40">
    <property type="entry name" value="SH3 Domains"/>
    <property type="match status" value="1"/>
</dbReference>
<sequence length="328" mass="36711">MKRFLHKSCYLMLCLIVSVQFTGCRYFSKKIPPAEQFSNAEQLRKDGRLLDAVERYDTLVSQHPDSELVPPALYYSGAIKYTISGQAIGPKTLKARENGLSEGKKTRYNAWIEYMKDHQDAFSYVEGLDRYLYKGNDFKTLIEKHPSSNLVDDAAFQLIRLHVHGKQSTKTFRLDYALQLYTDYFTAYPQSPYRAKALEHLGTLADKGSAMVNNDAIGTAFKEFSTAASDLPGFRPLAYTLALSFLESGDRSGAASILGVPSVIGIGTVDTERTRLNIRSGQGTNTRIVTKVEKGGRLLLLDQSGTWYKVLLPDGTTGYAHRDFIRET</sequence>
<dbReference type="InterPro" id="IPR011990">
    <property type="entry name" value="TPR-like_helical_dom_sf"/>
</dbReference>
<dbReference type="InterPro" id="IPR003646">
    <property type="entry name" value="SH3-like_bac-type"/>
</dbReference>
<organism evidence="2 3">
    <name type="scientific">candidate division KSB3 bacterium</name>
    <dbReference type="NCBI Taxonomy" id="2044937"/>
    <lineage>
        <taxon>Bacteria</taxon>
        <taxon>candidate division KSB3</taxon>
    </lineage>
</organism>
<evidence type="ECO:0000313" key="2">
    <source>
        <dbReference type="EMBL" id="PID56664.1"/>
    </source>
</evidence>
<dbReference type="SMART" id="SM00287">
    <property type="entry name" value="SH3b"/>
    <property type="match status" value="1"/>
</dbReference>
<protein>
    <recommendedName>
        <fullName evidence="1">SH3b domain-containing protein</fullName>
    </recommendedName>
</protein>
<dbReference type="Pfam" id="PF08239">
    <property type="entry name" value="SH3_3"/>
    <property type="match status" value="1"/>
</dbReference>
<accession>A0A2G6E3L9</accession>
<feature type="domain" description="SH3b" evidence="1">
    <location>
        <begin position="264"/>
        <end position="328"/>
    </location>
</feature>
<dbReference type="AlphaFoldDB" id="A0A2G6E3L9"/>
<gene>
    <name evidence="2" type="ORF">CSB45_10550</name>
</gene>
<proteinExistence type="predicted"/>
<dbReference type="Gene3D" id="1.25.40.10">
    <property type="entry name" value="Tetratricopeptide repeat domain"/>
    <property type="match status" value="1"/>
</dbReference>
<name>A0A2G6E3L9_9BACT</name>
<dbReference type="EMBL" id="PDPS01000032">
    <property type="protein sequence ID" value="PID56664.1"/>
    <property type="molecule type" value="Genomic_DNA"/>
</dbReference>
<evidence type="ECO:0000259" key="1">
    <source>
        <dbReference type="PROSITE" id="PS51781"/>
    </source>
</evidence>